<organism evidence="1">
    <name type="scientific">Anguilla anguilla</name>
    <name type="common">European freshwater eel</name>
    <name type="synonym">Muraena anguilla</name>
    <dbReference type="NCBI Taxonomy" id="7936"/>
    <lineage>
        <taxon>Eukaryota</taxon>
        <taxon>Metazoa</taxon>
        <taxon>Chordata</taxon>
        <taxon>Craniata</taxon>
        <taxon>Vertebrata</taxon>
        <taxon>Euteleostomi</taxon>
        <taxon>Actinopterygii</taxon>
        <taxon>Neopterygii</taxon>
        <taxon>Teleostei</taxon>
        <taxon>Anguilliformes</taxon>
        <taxon>Anguillidae</taxon>
        <taxon>Anguilla</taxon>
    </lineage>
</organism>
<accession>A0A0E9TK99</accession>
<reference evidence="1" key="1">
    <citation type="submission" date="2014-11" db="EMBL/GenBank/DDBJ databases">
        <authorList>
            <person name="Amaro Gonzalez C."/>
        </authorList>
    </citation>
    <scope>NUCLEOTIDE SEQUENCE</scope>
</reference>
<dbReference type="EMBL" id="GBXM01054473">
    <property type="protein sequence ID" value="JAH54104.1"/>
    <property type="molecule type" value="Transcribed_RNA"/>
</dbReference>
<protein>
    <submittedName>
        <fullName evidence="1">Uncharacterized protein</fullName>
    </submittedName>
</protein>
<sequence>MMGCPYRQKQH</sequence>
<proteinExistence type="predicted"/>
<reference evidence="1" key="2">
    <citation type="journal article" date="2015" name="Fish Shellfish Immunol.">
        <title>Early steps in the European eel (Anguilla anguilla)-Vibrio vulnificus interaction in the gills: Role of the RtxA13 toxin.</title>
        <authorList>
            <person name="Callol A."/>
            <person name="Pajuelo D."/>
            <person name="Ebbesson L."/>
            <person name="Teles M."/>
            <person name="MacKenzie S."/>
            <person name="Amaro C."/>
        </authorList>
    </citation>
    <scope>NUCLEOTIDE SEQUENCE</scope>
</reference>
<evidence type="ECO:0000313" key="1">
    <source>
        <dbReference type="EMBL" id="JAH54104.1"/>
    </source>
</evidence>
<name>A0A0E9TK99_ANGAN</name>